<gene>
    <name evidence="2" type="ORF">TASK_LOCUS9629</name>
</gene>
<evidence type="ECO:0000313" key="3">
    <source>
        <dbReference type="Proteomes" id="UP000282613"/>
    </source>
</evidence>
<evidence type="ECO:0000313" key="4">
    <source>
        <dbReference type="WBParaSite" id="TASK_0000962801-mRNA-1"/>
    </source>
</evidence>
<evidence type="ECO:0000256" key="1">
    <source>
        <dbReference type="SAM" id="MobiDB-lite"/>
    </source>
</evidence>
<accession>A0A0R3WFI5</accession>
<dbReference type="Proteomes" id="UP000282613">
    <property type="component" value="Unassembled WGS sequence"/>
</dbReference>
<dbReference type="WBParaSite" id="TASK_0000962801-mRNA-1">
    <property type="protein sequence ID" value="TASK_0000962801-mRNA-1"/>
    <property type="gene ID" value="TASK_0000962801"/>
</dbReference>
<feature type="compositionally biased region" description="Basic and acidic residues" evidence="1">
    <location>
        <begin position="92"/>
        <end position="108"/>
    </location>
</feature>
<reference evidence="2 3" key="2">
    <citation type="submission" date="2018-11" db="EMBL/GenBank/DDBJ databases">
        <authorList>
            <consortium name="Pathogen Informatics"/>
        </authorList>
    </citation>
    <scope>NUCLEOTIDE SEQUENCE [LARGE SCALE GENOMIC DNA]</scope>
</reference>
<feature type="region of interest" description="Disordered" evidence="1">
    <location>
        <begin position="22"/>
        <end position="131"/>
    </location>
</feature>
<name>A0A0R3WFI5_TAEAS</name>
<dbReference type="AlphaFoldDB" id="A0A0R3WFI5"/>
<proteinExistence type="predicted"/>
<dbReference type="EMBL" id="UYRS01019294">
    <property type="protein sequence ID" value="VDK44439.1"/>
    <property type="molecule type" value="Genomic_DNA"/>
</dbReference>
<organism evidence="4">
    <name type="scientific">Taenia asiatica</name>
    <name type="common">Asian tapeworm</name>
    <dbReference type="NCBI Taxonomy" id="60517"/>
    <lineage>
        <taxon>Eukaryota</taxon>
        <taxon>Metazoa</taxon>
        <taxon>Spiralia</taxon>
        <taxon>Lophotrochozoa</taxon>
        <taxon>Platyhelminthes</taxon>
        <taxon>Cestoda</taxon>
        <taxon>Eucestoda</taxon>
        <taxon>Cyclophyllidea</taxon>
        <taxon>Taeniidae</taxon>
        <taxon>Taenia</taxon>
    </lineage>
</organism>
<sequence>MYIKILRTQKRVLDAVTNFLMEGENPDDAKESPDVSGEDSSFDHSDAITPYSSLSWELLDDTNDNASGRKLAEETEPTEPGIIASGAQQERVAQRNEKTAVPYEEFKQTHLHSRTYRLAKNRPKGMHDHPQ</sequence>
<feature type="compositionally biased region" description="Basic residues" evidence="1">
    <location>
        <begin position="109"/>
        <end position="124"/>
    </location>
</feature>
<evidence type="ECO:0000313" key="2">
    <source>
        <dbReference type="EMBL" id="VDK44439.1"/>
    </source>
</evidence>
<protein>
    <submittedName>
        <fullName evidence="2 4">Uncharacterized protein</fullName>
    </submittedName>
</protein>
<reference evidence="4" key="1">
    <citation type="submission" date="2017-02" db="UniProtKB">
        <authorList>
            <consortium name="WormBaseParasite"/>
        </authorList>
    </citation>
    <scope>IDENTIFICATION</scope>
</reference>
<keyword evidence="3" id="KW-1185">Reference proteome</keyword>